<dbReference type="KEGG" id="vg:65129296"/>
<evidence type="ECO:0000313" key="1">
    <source>
        <dbReference type="EMBL" id="QOR58815.1"/>
    </source>
</evidence>
<accession>A0A7M1RWK6</accession>
<dbReference type="GeneID" id="65129296"/>
<dbReference type="Proteomes" id="UP000593979">
    <property type="component" value="Segment"/>
</dbReference>
<name>A0A7M1RWK6_9CAUD</name>
<keyword evidence="2" id="KW-1185">Reference proteome</keyword>
<organism evidence="1 2">
    <name type="scientific">uncultured phage cr11_1</name>
    <dbReference type="NCBI Taxonomy" id="2772067"/>
    <lineage>
        <taxon>Viruses</taxon>
        <taxon>Duplodnaviria</taxon>
        <taxon>Heunggongvirae</taxon>
        <taxon>Uroviricota</taxon>
        <taxon>Caudoviricetes</taxon>
        <taxon>Crassvirales</taxon>
        <taxon>Intestiviridae</taxon>
        <taxon>Crudevirinae</taxon>
        <taxon>Delmidovirus</taxon>
        <taxon>Delmidovirus splanchnicus</taxon>
    </lineage>
</organism>
<dbReference type="RefSeq" id="YP_010110973.1">
    <property type="nucleotide sequence ID" value="NC_055876.1"/>
</dbReference>
<sequence>MKAKYVINDLQTYPEDMEVDVVDDNQGDPMNIIVIENDIDKFDSSYIYIVAKH</sequence>
<evidence type="ECO:0000313" key="2">
    <source>
        <dbReference type="Proteomes" id="UP000593979"/>
    </source>
</evidence>
<dbReference type="EMBL" id="MT774383">
    <property type="protein sequence ID" value="QOR58815.1"/>
    <property type="molecule type" value="Genomic_DNA"/>
</dbReference>
<proteinExistence type="predicted"/>
<reference evidence="1 2" key="1">
    <citation type="submission" date="2020-07" db="EMBL/GenBank/DDBJ databases">
        <title>Taxonomic proposal: Crassvirales, a new order of highly abundant and diverse bacterial viruses.</title>
        <authorList>
            <person name="Shkoporov A.N."/>
            <person name="Stockdale S.R."/>
            <person name="Guerin E."/>
            <person name="Ross R.P."/>
            <person name="Hill C."/>
        </authorList>
    </citation>
    <scope>NUCLEOTIDE SEQUENCE [LARGE SCALE GENOMIC DNA]</scope>
</reference>
<protein>
    <submittedName>
        <fullName evidence="1">Uncharacterized protein</fullName>
    </submittedName>
</protein>